<sequence>MAASKEGIKQKVRGWSHHDSADLYGIDDWGNGYFRINKKGEVTVRLNDEDGGKKDISLCDLLEGLNERGTTVPVLFRFRDLLRSRIAELNESFRKAIKEADYQGKYQGVYPIKVNQQRQVVEEIAEFGTKYDYGLEAGSKPELIAAMAHMHNPNAYLICNGYKDDEFIDLALTAQKMGLNIFIVLEMPSELDAILARARKMDIRPNLGVRIKLAAKGSGLWQESAGDKSVFGLNAAQVVDVVDKLKQMDSLDCLKLLHYHQGSQIPNISVVREGLTEAARIYVDLVKEGAPLGTLDMGGGLAVDYDGSKTNFHSSCNYSIAEFARDVVEVVGDMCTKYEVPHPTLVTESGRAVVAYYSVLVFNVLDVTSAPGEEPPPDLPEDAPELLKAFADTDRTLARKNMQECYNDACYYRDQLRAQFFYGNATLRQRGLGEAYYWHILSRISRMLAEMETIPEDLRELSCSMVDFYYGNFSLFQSLPDSWAIRQLFPVMPLHRLNERPTNKAVLADITCDCDGKIDHFIDREDVATALPLHAIKPGEDDYYIGVFLVGAYQETLGDLHNLLGDTNVVGVHLEGGRPVYTHEVEGDTVADVLSYVEYDPKELINKFRTFAEQAVADGKISPSERRRALEVFRSGLNGYTYYEL</sequence>
<dbReference type="InterPro" id="IPR000183">
    <property type="entry name" value="Orn/DAP/Arg_de-COase"/>
</dbReference>
<dbReference type="EC" id="4.1.1.19" evidence="12"/>
<comment type="function">
    <text evidence="3 12">Catalyzes the biosynthesis of agmatine from arginine.</text>
</comment>
<dbReference type="Pfam" id="PF17810">
    <property type="entry name" value="Arg_decarb_HB"/>
    <property type="match status" value="1"/>
</dbReference>
<feature type="domain" description="Orn/DAP/Arg decarboxylase 2 N-terminal" evidence="15">
    <location>
        <begin position="89"/>
        <end position="355"/>
    </location>
</feature>
<organism evidence="18 19">
    <name type="scientific">Akkermansia muciniphila</name>
    <dbReference type="NCBI Taxonomy" id="239935"/>
    <lineage>
        <taxon>Bacteria</taxon>
        <taxon>Pseudomonadati</taxon>
        <taxon>Verrucomicrobiota</taxon>
        <taxon>Verrucomicrobiia</taxon>
        <taxon>Verrucomicrobiales</taxon>
        <taxon>Akkermansiaceae</taxon>
        <taxon>Akkermansia</taxon>
    </lineage>
</organism>
<feature type="domain" description="Arginine decarboxylase C-terminal helical" evidence="17">
    <location>
        <begin position="590"/>
        <end position="643"/>
    </location>
</feature>
<dbReference type="GO" id="GO:0046872">
    <property type="term" value="F:metal ion binding"/>
    <property type="evidence" value="ECO:0007669"/>
    <property type="project" value="UniProtKB-KW"/>
</dbReference>
<comment type="similarity">
    <text evidence="4 12">Belongs to the Orn/Lys/Arg decarboxylase class-II family. SpeA subfamily.</text>
</comment>
<dbReference type="Gene3D" id="2.40.37.10">
    <property type="entry name" value="Lyase, Ornithine Decarboxylase, Chain A, domain 1"/>
    <property type="match status" value="1"/>
</dbReference>
<dbReference type="InterPro" id="IPR022644">
    <property type="entry name" value="De-COase2_N"/>
</dbReference>
<dbReference type="HAMAP" id="MF_01417">
    <property type="entry name" value="SpeA"/>
    <property type="match status" value="1"/>
</dbReference>
<dbReference type="OrthoDB" id="9802658at2"/>
<dbReference type="SUPFAM" id="SSF50621">
    <property type="entry name" value="Alanine racemase C-terminal domain-like"/>
    <property type="match status" value="1"/>
</dbReference>
<gene>
    <name evidence="12" type="primary">speA</name>
    <name evidence="18" type="ORF">CXU22_07435</name>
</gene>
<keyword evidence="6 12" id="KW-0210">Decarboxylase</keyword>
<keyword evidence="11 12" id="KW-0456">Lyase</keyword>
<evidence type="ECO:0000256" key="2">
    <source>
        <dbReference type="ARBA" id="ARBA00001946"/>
    </source>
</evidence>
<name>A0A2N8HDD8_9BACT</name>
<comment type="catalytic activity">
    <reaction evidence="12">
        <text>L-arginine + H(+) = agmatine + CO2</text>
        <dbReference type="Rhea" id="RHEA:17641"/>
        <dbReference type="ChEBI" id="CHEBI:15378"/>
        <dbReference type="ChEBI" id="CHEBI:16526"/>
        <dbReference type="ChEBI" id="CHEBI:32682"/>
        <dbReference type="ChEBI" id="CHEBI:58145"/>
        <dbReference type="EC" id="4.1.1.19"/>
    </reaction>
</comment>
<dbReference type="NCBIfam" id="NF003763">
    <property type="entry name" value="PRK05354.1"/>
    <property type="match status" value="1"/>
</dbReference>
<dbReference type="NCBIfam" id="TIGR01273">
    <property type="entry name" value="speA"/>
    <property type="match status" value="1"/>
</dbReference>
<evidence type="ECO:0000256" key="3">
    <source>
        <dbReference type="ARBA" id="ARBA00002257"/>
    </source>
</evidence>
<keyword evidence="7 12" id="KW-0460">Magnesium</keyword>
<dbReference type="GO" id="GO:0006527">
    <property type="term" value="P:L-arginine catabolic process"/>
    <property type="evidence" value="ECO:0007669"/>
    <property type="project" value="InterPro"/>
</dbReference>
<evidence type="ECO:0000256" key="10">
    <source>
        <dbReference type="ARBA" id="ARBA00023115"/>
    </source>
</evidence>
<dbReference type="PROSITE" id="PS00878">
    <property type="entry name" value="ODR_DC_2_1"/>
    <property type="match status" value="1"/>
</dbReference>
<dbReference type="InterPro" id="IPR009006">
    <property type="entry name" value="Ala_racemase/Decarboxylase_C"/>
</dbReference>
<comment type="pathway">
    <text evidence="12">Amine and polyamine biosynthesis; agmatine biosynthesis; agmatine from L-arginine: step 1/1.</text>
</comment>
<comment type="caution">
    <text evidence="12">Lacks conserved residue(s) required for the propagation of feature annotation.</text>
</comment>
<dbReference type="RefSeq" id="WP_102714748.1">
    <property type="nucleotide sequence ID" value="NZ_CABMLK010000001.1"/>
</dbReference>
<dbReference type="GO" id="GO:0033388">
    <property type="term" value="P:putrescine biosynthetic process from arginine"/>
    <property type="evidence" value="ECO:0007669"/>
    <property type="project" value="UniProtKB-ARBA"/>
</dbReference>
<evidence type="ECO:0000256" key="14">
    <source>
        <dbReference type="PIRSR" id="PIRSR600183-50"/>
    </source>
</evidence>
<dbReference type="SUPFAM" id="SSF51419">
    <property type="entry name" value="PLP-binding barrel"/>
    <property type="match status" value="1"/>
</dbReference>
<dbReference type="Pfam" id="PF17944">
    <property type="entry name" value="Arg_decarbox_C"/>
    <property type="match status" value="1"/>
</dbReference>
<evidence type="ECO:0000256" key="1">
    <source>
        <dbReference type="ARBA" id="ARBA00001933"/>
    </source>
</evidence>
<evidence type="ECO:0000259" key="17">
    <source>
        <dbReference type="Pfam" id="PF17944"/>
    </source>
</evidence>
<dbReference type="GO" id="GO:0008792">
    <property type="term" value="F:arginine decarboxylase activity"/>
    <property type="evidence" value="ECO:0007669"/>
    <property type="project" value="UniProtKB-UniRule"/>
</dbReference>
<evidence type="ECO:0000256" key="7">
    <source>
        <dbReference type="ARBA" id="ARBA00022842"/>
    </source>
</evidence>
<dbReference type="AlphaFoldDB" id="A0A2N8HDD8"/>
<dbReference type="PRINTS" id="PR01180">
    <property type="entry name" value="ARGDCRBXLASE"/>
</dbReference>
<comment type="cofactor">
    <cofactor evidence="2 12">
        <name>Mg(2+)</name>
        <dbReference type="ChEBI" id="CHEBI:18420"/>
    </cofactor>
</comment>
<dbReference type="PANTHER" id="PTHR43295">
    <property type="entry name" value="ARGININE DECARBOXYLASE"/>
    <property type="match status" value="1"/>
</dbReference>
<evidence type="ECO:0000256" key="11">
    <source>
        <dbReference type="ARBA" id="ARBA00023239"/>
    </source>
</evidence>
<evidence type="ECO:0000259" key="16">
    <source>
        <dbReference type="Pfam" id="PF17810"/>
    </source>
</evidence>
<dbReference type="GO" id="GO:0008295">
    <property type="term" value="P:spermidine biosynthetic process"/>
    <property type="evidence" value="ECO:0007669"/>
    <property type="project" value="UniProtKB-UniRule"/>
</dbReference>
<evidence type="ECO:0000256" key="8">
    <source>
        <dbReference type="ARBA" id="ARBA00022898"/>
    </source>
</evidence>
<evidence type="ECO:0000256" key="13">
    <source>
        <dbReference type="PIRSR" id="PIRSR001336-50"/>
    </source>
</evidence>
<dbReference type="CDD" id="cd06830">
    <property type="entry name" value="PLPDE_III_ADC"/>
    <property type="match status" value="1"/>
</dbReference>
<dbReference type="PRINTS" id="PR01179">
    <property type="entry name" value="ODADCRBXLASE"/>
</dbReference>
<evidence type="ECO:0000256" key="5">
    <source>
        <dbReference type="ARBA" id="ARBA00022723"/>
    </source>
</evidence>
<protein>
    <recommendedName>
        <fullName evidence="12">Biosynthetic arginine decarboxylase</fullName>
        <shortName evidence="12">ADC</shortName>
        <ecNumber evidence="12">4.1.1.19</ecNumber>
    </recommendedName>
</protein>
<dbReference type="EMBL" id="PJKA01000012">
    <property type="protein sequence ID" value="PNC17899.1"/>
    <property type="molecule type" value="Genomic_DNA"/>
</dbReference>
<dbReference type="FunFam" id="3.20.20.10:FF:000001">
    <property type="entry name" value="Biosynthetic arginine decarboxylase"/>
    <property type="match status" value="1"/>
</dbReference>
<evidence type="ECO:0000256" key="9">
    <source>
        <dbReference type="ARBA" id="ARBA00023066"/>
    </source>
</evidence>
<dbReference type="Gene3D" id="3.20.20.10">
    <property type="entry name" value="Alanine racemase"/>
    <property type="match status" value="1"/>
</dbReference>
<comment type="caution">
    <text evidence="18">The sequence shown here is derived from an EMBL/GenBank/DDBJ whole genome shotgun (WGS) entry which is preliminary data.</text>
</comment>
<dbReference type="InterPro" id="IPR041128">
    <property type="entry name" value="Arg_decarbox_C"/>
</dbReference>
<dbReference type="InterPro" id="IPR040634">
    <property type="entry name" value="Arg_decarb_HB"/>
</dbReference>
<keyword evidence="5 12" id="KW-0479">Metal-binding</keyword>
<dbReference type="Gene3D" id="1.20.58.930">
    <property type="match status" value="1"/>
</dbReference>
<evidence type="ECO:0000256" key="4">
    <source>
        <dbReference type="ARBA" id="ARBA00008357"/>
    </source>
</evidence>
<evidence type="ECO:0000256" key="6">
    <source>
        <dbReference type="ARBA" id="ARBA00022793"/>
    </source>
</evidence>
<proteinExistence type="inferred from homology"/>
<comment type="cofactor">
    <cofactor evidence="1 12 13">
        <name>pyridoxal 5'-phosphate</name>
        <dbReference type="ChEBI" id="CHEBI:597326"/>
    </cofactor>
</comment>
<dbReference type="UniPathway" id="UPA00186">
    <property type="reaction ID" value="UER00284"/>
</dbReference>
<dbReference type="Gene3D" id="1.10.287.3440">
    <property type="match status" value="1"/>
</dbReference>
<dbReference type="InterPro" id="IPR022653">
    <property type="entry name" value="De-COase2_pyr-phos_BS"/>
</dbReference>
<feature type="domain" description="Arginine decarboxylase helical bundle" evidence="16">
    <location>
        <begin position="381"/>
        <end position="461"/>
    </location>
</feature>
<keyword evidence="10 12" id="KW-0620">Polyamine biosynthesis</keyword>
<feature type="active site" description="Proton donor" evidence="14">
    <location>
        <position position="512"/>
    </location>
</feature>
<dbReference type="Pfam" id="PF02784">
    <property type="entry name" value="Orn_Arg_deC_N"/>
    <property type="match status" value="1"/>
</dbReference>
<keyword evidence="8 12" id="KW-0663">Pyridoxal phosphate</keyword>
<dbReference type="InterPro" id="IPR029066">
    <property type="entry name" value="PLP-binding_barrel"/>
</dbReference>
<evidence type="ECO:0000313" key="19">
    <source>
        <dbReference type="Proteomes" id="UP000236000"/>
    </source>
</evidence>
<evidence type="ECO:0000256" key="12">
    <source>
        <dbReference type="HAMAP-Rule" id="MF_01417"/>
    </source>
</evidence>
<accession>A0A2N8HDD8</accession>
<dbReference type="PANTHER" id="PTHR43295:SF9">
    <property type="entry name" value="BIOSYNTHETIC ARGININE DECARBOXYLASE"/>
    <property type="match status" value="1"/>
</dbReference>
<evidence type="ECO:0000313" key="18">
    <source>
        <dbReference type="EMBL" id="PNC17899.1"/>
    </source>
</evidence>
<dbReference type="PIRSF" id="PIRSF001336">
    <property type="entry name" value="Arg_decrbxlase"/>
    <property type="match status" value="1"/>
</dbReference>
<dbReference type="Proteomes" id="UP000236000">
    <property type="component" value="Unassembled WGS sequence"/>
</dbReference>
<dbReference type="InterPro" id="IPR002985">
    <property type="entry name" value="Arg_decrbxlase"/>
</dbReference>
<keyword evidence="9 12" id="KW-0745">Spermidine biosynthesis</keyword>
<reference evidence="18 19" key="1">
    <citation type="journal article" date="2017" name="BMC Genomics">
        <title>Genome sequencing of 39 Akkermansia muciniphila isolates reveals its population structure, genomic and functional diverisity, and global distribution in mammalian gut microbiotas.</title>
        <authorList>
            <person name="Guo X."/>
            <person name="Li S."/>
            <person name="Zhang J."/>
            <person name="Wu F."/>
            <person name="Li X."/>
            <person name="Wu D."/>
            <person name="Zhang M."/>
            <person name="Ou Z."/>
            <person name="Jie Z."/>
            <person name="Yan Q."/>
            <person name="Li P."/>
            <person name="Yi J."/>
            <person name="Peng Y."/>
        </authorList>
    </citation>
    <scope>NUCLEOTIDE SEQUENCE [LARGE SCALE GENOMIC DNA]</scope>
    <source>
        <strain evidence="18 19">GP24</strain>
    </source>
</reference>
<evidence type="ECO:0000259" key="15">
    <source>
        <dbReference type="Pfam" id="PF02784"/>
    </source>
</evidence>
<feature type="modified residue" description="N6-(pyridoxal phosphate)lysine" evidence="12 13">
    <location>
        <position position="113"/>
    </location>
</feature>